<dbReference type="InterPro" id="IPR029065">
    <property type="entry name" value="Enolase_C-like"/>
</dbReference>
<dbReference type="GO" id="GO:0016052">
    <property type="term" value="P:carbohydrate catabolic process"/>
    <property type="evidence" value="ECO:0007669"/>
    <property type="project" value="InterPro"/>
</dbReference>
<dbReference type="GO" id="GO:0016853">
    <property type="term" value="F:isomerase activity"/>
    <property type="evidence" value="ECO:0007669"/>
    <property type="project" value="UniProtKB-KW"/>
</dbReference>
<keyword evidence="10" id="KW-1185">Reference proteome</keyword>
<evidence type="ECO:0000256" key="5">
    <source>
        <dbReference type="ARBA" id="ARBA00022842"/>
    </source>
</evidence>
<gene>
    <name evidence="9" type="primary">yitF</name>
    <name evidence="8" type="ORF">CIMIT_11855</name>
    <name evidence="9" type="ORF">SAMEA4535761_00005</name>
</gene>
<keyword evidence="6" id="KW-0456">Lyase</keyword>
<dbReference type="InterPro" id="IPR036849">
    <property type="entry name" value="Enolase-like_C_sf"/>
</dbReference>
<evidence type="ECO:0000256" key="6">
    <source>
        <dbReference type="ARBA" id="ARBA00023239"/>
    </source>
</evidence>
<evidence type="ECO:0000259" key="7">
    <source>
        <dbReference type="SMART" id="SM00922"/>
    </source>
</evidence>
<dbReference type="PANTHER" id="PTHR13794:SF58">
    <property type="entry name" value="MITOCHONDRIAL ENOLASE SUPERFAMILY MEMBER 1"/>
    <property type="match status" value="1"/>
</dbReference>
<dbReference type="GO" id="GO:0000287">
    <property type="term" value="F:magnesium ion binding"/>
    <property type="evidence" value="ECO:0007669"/>
    <property type="project" value="TreeGrafter"/>
</dbReference>
<dbReference type="PANTHER" id="PTHR13794">
    <property type="entry name" value="ENOLASE SUPERFAMILY, MANDELATE RACEMASE"/>
    <property type="match status" value="1"/>
</dbReference>
<dbReference type="InterPro" id="IPR046945">
    <property type="entry name" value="RHMD-like"/>
</dbReference>
<reference evidence="9 11" key="2">
    <citation type="submission" date="2017-06" db="EMBL/GenBank/DDBJ databases">
        <authorList>
            <consortium name="Pathogen Informatics"/>
        </authorList>
    </citation>
    <scope>NUCLEOTIDE SEQUENCE [LARGE SCALE GENOMIC DNA]</scope>
    <source>
        <strain evidence="9 11">NCTC13015</strain>
    </source>
</reference>
<dbReference type="RefSeq" id="WP_038593295.1">
    <property type="nucleotide sequence ID" value="NZ_CP009211.1"/>
</dbReference>
<accession>A0A076NMC7</accession>
<dbReference type="Proteomes" id="UP000028780">
    <property type="component" value="Chromosome"/>
</dbReference>
<dbReference type="eggNOG" id="COG4948">
    <property type="taxonomic scope" value="Bacteria"/>
</dbReference>
<dbReference type="Pfam" id="PF02746">
    <property type="entry name" value="MR_MLE_N"/>
    <property type="match status" value="1"/>
</dbReference>
<dbReference type="HOGENOM" id="CLU_030273_2_0_11"/>
<comment type="catalytic activity">
    <reaction evidence="1">
        <text>L-fuconate = 2-dehydro-3-deoxy-L-fuconate + H2O</text>
        <dbReference type="Rhea" id="RHEA:22772"/>
        <dbReference type="ChEBI" id="CHEBI:15377"/>
        <dbReference type="ChEBI" id="CHEBI:21291"/>
        <dbReference type="ChEBI" id="CHEBI:37448"/>
        <dbReference type="EC" id="4.2.1.68"/>
    </reaction>
</comment>
<dbReference type="EC" id="4.2.1.68" evidence="3"/>
<dbReference type="GO" id="GO:0050023">
    <property type="term" value="F:L-fuconate dehydratase activity"/>
    <property type="evidence" value="ECO:0007669"/>
    <property type="project" value="UniProtKB-EC"/>
</dbReference>
<dbReference type="InterPro" id="IPR018110">
    <property type="entry name" value="Mandel_Rmase/mucon_lact_enz_CS"/>
</dbReference>
<dbReference type="InterPro" id="IPR029017">
    <property type="entry name" value="Enolase-like_N"/>
</dbReference>
<keyword evidence="9" id="KW-0413">Isomerase</keyword>
<reference evidence="8 10" key="1">
    <citation type="submission" date="2014-08" db="EMBL/GenBank/DDBJ databases">
        <title>Complete genome sequence of Corynebacterium imitans DSM 44264, isolated from a five-month-old boy with suspected pharyngeal diphtheria.</title>
        <authorList>
            <person name="Mollmann S."/>
            <person name="Albersmeier A."/>
            <person name="Ruckert C."/>
            <person name="Tauch A."/>
        </authorList>
    </citation>
    <scope>NUCLEOTIDE SEQUENCE [LARGE SCALE GENOMIC DNA]</scope>
    <source>
        <strain evidence="8 10">DSM 44264</strain>
    </source>
</reference>
<dbReference type="Gene3D" id="3.30.390.10">
    <property type="entry name" value="Enolase-like, N-terminal domain"/>
    <property type="match status" value="1"/>
</dbReference>
<dbReference type="Gene3D" id="3.20.20.120">
    <property type="entry name" value="Enolase-like C-terminal domain"/>
    <property type="match status" value="1"/>
</dbReference>
<comment type="cofactor">
    <cofactor evidence="2">
        <name>Mg(2+)</name>
        <dbReference type="ChEBI" id="CHEBI:18420"/>
    </cofactor>
</comment>
<dbReference type="EMBL" id="LT906467">
    <property type="protein sequence ID" value="SNV51823.1"/>
    <property type="molecule type" value="Genomic_DNA"/>
</dbReference>
<evidence type="ECO:0000256" key="4">
    <source>
        <dbReference type="ARBA" id="ARBA00022723"/>
    </source>
</evidence>
<dbReference type="SUPFAM" id="SSF51604">
    <property type="entry name" value="Enolase C-terminal domain-like"/>
    <property type="match status" value="1"/>
</dbReference>
<protein>
    <recommendedName>
        <fullName evidence="3">L-fuconate dehydratase</fullName>
        <ecNumber evidence="3">4.2.1.68</ecNumber>
    </recommendedName>
</protein>
<dbReference type="SMART" id="SM00922">
    <property type="entry name" value="MR_MLE"/>
    <property type="match status" value="1"/>
</dbReference>
<dbReference type="Proteomes" id="UP000215374">
    <property type="component" value="Chromosome 1"/>
</dbReference>
<keyword evidence="5" id="KW-0460">Magnesium</keyword>
<dbReference type="OrthoDB" id="5241672at2"/>
<evidence type="ECO:0000313" key="10">
    <source>
        <dbReference type="Proteomes" id="UP000028780"/>
    </source>
</evidence>
<proteinExistence type="predicted"/>
<evidence type="ECO:0000313" key="11">
    <source>
        <dbReference type="Proteomes" id="UP000215374"/>
    </source>
</evidence>
<dbReference type="PROSITE" id="PS00909">
    <property type="entry name" value="MR_MLE_2"/>
    <property type="match status" value="1"/>
</dbReference>
<evidence type="ECO:0000313" key="9">
    <source>
        <dbReference type="EMBL" id="SNV51823.1"/>
    </source>
</evidence>
<dbReference type="InterPro" id="IPR013341">
    <property type="entry name" value="Mandelate_racemase_N_dom"/>
</dbReference>
<sequence length="432" mass="48230">MSRITDLKTYDFRFPTSATLSGSDAMNPDPDYSSAYLELHTDAGEVGVGFVFSIGRGNDIIVKAIDTLAERFLGKEIEPYLENMGSAWKELVYDSQIRWLGPEKGVAHMAIGAILSAFWDLKAKRANKPLWLLLAEMEPEELVETLDFRYLSDALTPEEALEILRQGQEGKETRIQQLLEEGYPGYSTAAGWLGYSDEKMLSLAKRETEEMGFSLIKLKVGQNLDDDLRRLSLVRKAIDPSVELAVDANQVWDVPEAIEWINKFHEFDLTWVEEPTSPDDVLGHATIAKAIAPIPVATGEQMQSRILYKQFLQAEAFGVMQVDAARVAGPQELIVQYLLAKKFDTPVCPHAGGVGLCEAVQHFAMFDFVAISGTRENRMIEYVDNQHEHFIDPVVIKNGNYVAPRSPGNSCQMKLEAVKQYEFSGQKGDGNV</sequence>
<dbReference type="SFLD" id="SFLDG00179">
    <property type="entry name" value="mandelate_racemase"/>
    <property type="match status" value="1"/>
</dbReference>
<dbReference type="KEGG" id="cii:CIMIT_11855"/>
<dbReference type="InterPro" id="IPR034610">
    <property type="entry name" value="L-fuconate_dehydratase"/>
</dbReference>
<keyword evidence="4" id="KW-0479">Metal-binding</keyword>
<dbReference type="SUPFAM" id="SSF54826">
    <property type="entry name" value="Enolase N-terminal domain-like"/>
    <property type="match status" value="1"/>
</dbReference>
<feature type="domain" description="Mandelate racemase/muconate lactonizing enzyme C-terminal" evidence="7">
    <location>
        <begin position="197"/>
        <end position="294"/>
    </location>
</feature>
<dbReference type="InterPro" id="IPR013342">
    <property type="entry name" value="Mandelate_racemase_C"/>
</dbReference>
<dbReference type="STRING" id="156978.CIMIT_11855"/>
<name>A0A076NMC7_9CORY</name>
<evidence type="ECO:0000313" key="8">
    <source>
        <dbReference type="EMBL" id="AIJ34478.1"/>
    </source>
</evidence>
<dbReference type="SFLD" id="SFLDF00111">
    <property type="entry name" value="L-fuconate_dehydratase"/>
    <property type="match status" value="1"/>
</dbReference>
<evidence type="ECO:0000256" key="1">
    <source>
        <dbReference type="ARBA" id="ARBA00001737"/>
    </source>
</evidence>
<dbReference type="GO" id="GO:0009063">
    <property type="term" value="P:amino acid catabolic process"/>
    <property type="evidence" value="ECO:0007669"/>
    <property type="project" value="InterPro"/>
</dbReference>
<evidence type="ECO:0000256" key="2">
    <source>
        <dbReference type="ARBA" id="ARBA00001946"/>
    </source>
</evidence>
<dbReference type="EMBL" id="CP009211">
    <property type="protein sequence ID" value="AIJ34478.1"/>
    <property type="molecule type" value="Genomic_DNA"/>
</dbReference>
<evidence type="ECO:0000256" key="3">
    <source>
        <dbReference type="ARBA" id="ARBA00013142"/>
    </source>
</evidence>
<dbReference type="Pfam" id="PF13378">
    <property type="entry name" value="MR_MLE_C"/>
    <property type="match status" value="1"/>
</dbReference>
<dbReference type="SFLD" id="SFLDS00001">
    <property type="entry name" value="Enolase"/>
    <property type="match status" value="1"/>
</dbReference>
<organism evidence="8 10">
    <name type="scientific">Corynebacterium imitans</name>
    <dbReference type="NCBI Taxonomy" id="156978"/>
    <lineage>
        <taxon>Bacteria</taxon>
        <taxon>Bacillati</taxon>
        <taxon>Actinomycetota</taxon>
        <taxon>Actinomycetes</taxon>
        <taxon>Mycobacteriales</taxon>
        <taxon>Corynebacteriaceae</taxon>
        <taxon>Corynebacterium</taxon>
    </lineage>
</organism>
<dbReference type="AlphaFoldDB" id="A0A076NMC7"/>